<evidence type="ECO:0000256" key="1">
    <source>
        <dbReference type="ARBA" id="ARBA00009431"/>
    </source>
</evidence>
<dbReference type="Proteomes" id="UP001489004">
    <property type="component" value="Unassembled WGS sequence"/>
</dbReference>
<dbReference type="Gene3D" id="3.40.50.1820">
    <property type="entry name" value="alpha/beta hydrolase"/>
    <property type="match status" value="1"/>
</dbReference>
<dbReference type="Pfam" id="PF00450">
    <property type="entry name" value="Peptidase_S10"/>
    <property type="match status" value="1"/>
</dbReference>
<name>A0AAW1P3N4_9CHLO</name>
<proteinExistence type="inferred from homology"/>
<dbReference type="EC" id="3.4.16.-" evidence="7"/>
<dbReference type="SUPFAM" id="SSF53474">
    <property type="entry name" value="alpha/beta-Hydrolases"/>
    <property type="match status" value="1"/>
</dbReference>
<reference evidence="8 9" key="1">
    <citation type="journal article" date="2024" name="Nat. Commun.">
        <title>Phylogenomics reveals the evolutionary origins of lichenization in chlorophyte algae.</title>
        <authorList>
            <person name="Puginier C."/>
            <person name="Libourel C."/>
            <person name="Otte J."/>
            <person name="Skaloud P."/>
            <person name="Haon M."/>
            <person name="Grisel S."/>
            <person name="Petersen M."/>
            <person name="Berrin J.G."/>
            <person name="Delaux P.M."/>
            <person name="Dal Grande F."/>
            <person name="Keller J."/>
        </authorList>
    </citation>
    <scope>NUCLEOTIDE SEQUENCE [LARGE SCALE GENOMIC DNA]</scope>
    <source>
        <strain evidence="8 9">SAG 2043</strain>
    </source>
</reference>
<keyword evidence="9" id="KW-1185">Reference proteome</keyword>
<evidence type="ECO:0000256" key="4">
    <source>
        <dbReference type="ARBA" id="ARBA00022729"/>
    </source>
</evidence>
<dbReference type="PANTHER" id="PTHR11802">
    <property type="entry name" value="SERINE PROTEASE FAMILY S10 SERINE CARBOXYPEPTIDASE"/>
    <property type="match status" value="1"/>
</dbReference>
<dbReference type="GO" id="GO:0006508">
    <property type="term" value="P:proteolysis"/>
    <property type="evidence" value="ECO:0007669"/>
    <property type="project" value="UniProtKB-KW"/>
</dbReference>
<organism evidence="8 9">
    <name type="scientific">[Myrmecia] bisecta</name>
    <dbReference type="NCBI Taxonomy" id="41462"/>
    <lineage>
        <taxon>Eukaryota</taxon>
        <taxon>Viridiplantae</taxon>
        <taxon>Chlorophyta</taxon>
        <taxon>core chlorophytes</taxon>
        <taxon>Trebouxiophyceae</taxon>
        <taxon>Trebouxiales</taxon>
        <taxon>Trebouxiaceae</taxon>
        <taxon>Myrmecia</taxon>
    </lineage>
</organism>
<keyword evidence="6" id="KW-0325">Glycoprotein</keyword>
<dbReference type="PRINTS" id="PR00724">
    <property type="entry name" value="CRBOXYPTASEC"/>
</dbReference>
<evidence type="ECO:0000256" key="2">
    <source>
        <dbReference type="ARBA" id="ARBA00022645"/>
    </source>
</evidence>
<dbReference type="GO" id="GO:0004185">
    <property type="term" value="F:serine-type carboxypeptidase activity"/>
    <property type="evidence" value="ECO:0007669"/>
    <property type="project" value="UniProtKB-UniRule"/>
</dbReference>
<sequence length="499" mass="54497">MAWSTGLPIAIALIFVSSAAAAGIAPDRLRETTFQFETAPVADVKLEGQAEPRHIAGYFKLARAYDAHMFYFFFESRNLGATDPLVLWMTGGPGCSSEMAVFYENGPFNFGDDGKPMPNPYGWDVGHNMIFVDQPVNTGFSYTDDDRDRVYDEKVVADDMLDFLQLFIAAHPEFKDRDFFVTGESYAGHYVPAVASRVHAHNKAHPDAQINLKGLAIGNGLTDPAIQYGAYADYALLNKVIGKGLHDQINMVAPLCRWGINLCNSVGITAICYVALLFCQDTQFAPILVAAGDINVYDIRKQCVGPLCYDFSRLDEFINQAEVRKSLGVGNRTWEACSPSVHADMMGDWMKDYEQLVPPMLEDGIAVMVYAGVQDLICNWLGNSRWVDAMPWSQAAEFKAAPERPWLVDGKAAGSVKMAGPLAFVKVADAGHMVPMDQGKAALQMITTFTRAAALQTADEAADSDLNDAANYAALKADIAGVSAADKRALRPTHLVMQS</sequence>
<dbReference type="InterPro" id="IPR018202">
    <property type="entry name" value="Ser_caboxypep_ser_AS"/>
</dbReference>
<gene>
    <name evidence="8" type="ORF">WJX72_002534</name>
</gene>
<dbReference type="Gene3D" id="1.10.287.410">
    <property type="match status" value="1"/>
</dbReference>
<comment type="similarity">
    <text evidence="1 7">Belongs to the peptidase S10 family.</text>
</comment>
<keyword evidence="4 7" id="KW-0732">Signal</keyword>
<dbReference type="PROSITE" id="PS00131">
    <property type="entry name" value="CARBOXYPEPT_SER_SER"/>
    <property type="match status" value="1"/>
</dbReference>
<evidence type="ECO:0000256" key="7">
    <source>
        <dbReference type="RuleBase" id="RU361156"/>
    </source>
</evidence>
<protein>
    <recommendedName>
        <fullName evidence="7">Carboxypeptidase</fullName>
        <ecNumber evidence="7">3.4.16.-</ecNumber>
    </recommendedName>
</protein>
<keyword evidence="5 7" id="KW-0378">Hydrolase</keyword>
<dbReference type="InterPro" id="IPR001563">
    <property type="entry name" value="Peptidase_S10"/>
</dbReference>
<evidence type="ECO:0000313" key="9">
    <source>
        <dbReference type="Proteomes" id="UP001489004"/>
    </source>
</evidence>
<evidence type="ECO:0000313" key="8">
    <source>
        <dbReference type="EMBL" id="KAK9803587.1"/>
    </source>
</evidence>
<comment type="caution">
    <text evidence="8">The sequence shown here is derived from an EMBL/GenBank/DDBJ whole genome shotgun (WGS) entry which is preliminary data.</text>
</comment>
<evidence type="ECO:0000256" key="3">
    <source>
        <dbReference type="ARBA" id="ARBA00022670"/>
    </source>
</evidence>
<dbReference type="EMBL" id="JALJOR010000020">
    <property type="protein sequence ID" value="KAK9803587.1"/>
    <property type="molecule type" value="Genomic_DNA"/>
</dbReference>
<keyword evidence="3 7" id="KW-0645">Protease</keyword>
<feature type="chain" id="PRO_5043098385" description="Carboxypeptidase" evidence="7">
    <location>
        <begin position="22"/>
        <end position="499"/>
    </location>
</feature>
<dbReference type="InterPro" id="IPR029058">
    <property type="entry name" value="AB_hydrolase_fold"/>
</dbReference>
<evidence type="ECO:0000256" key="6">
    <source>
        <dbReference type="ARBA" id="ARBA00023180"/>
    </source>
</evidence>
<accession>A0AAW1P3N4</accession>
<dbReference type="PANTHER" id="PTHR11802:SF113">
    <property type="entry name" value="SERINE CARBOXYPEPTIDASE CTSA-4.1"/>
    <property type="match status" value="1"/>
</dbReference>
<feature type="signal peptide" evidence="7">
    <location>
        <begin position="1"/>
        <end position="21"/>
    </location>
</feature>
<evidence type="ECO:0000256" key="5">
    <source>
        <dbReference type="ARBA" id="ARBA00022801"/>
    </source>
</evidence>
<dbReference type="AlphaFoldDB" id="A0AAW1P3N4"/>
<keyword evidence="2 7" id="KW-0121">Carboxypeptidase</keyword>